<evidence type="ECO:0000313" key="4">
    <source>
        <dbReference type="Proteomes" id="UP000614811"/>
    </source>
</evidence>
<dbReference type="EMBL" id="BMXA01000001">
    <property type="protein sequence ID" value="GGZ98167.1"/>
    <property type="molecule type" value="Genomic_DNA"/>
</dbReference>
<dbReference type="InterPro" id="IPR029069">
    <property type="entry name" value="HotDog_dom_sf"/>
</dbReference>
<keyword evidence="4" id="KW-1185">Reference proteome</keyword>
<organism evidence="3 4">
    <name type="scientific">Arenicella chitinivorans</name>
    <dbReference type="NCBI Taxonomy" id="1329800"/>
    <lineage>
        <taxon>Bacteria</taxon>
        <taxon>Pseudomonadati</taxon>
        <taxon>Pseudomonadota</taxon>
        <taxon>Gammaproteobacteria</taxon>
        <taxon>Arenicellales</taxon>
        <taxon>Arenicellaceae</taxon>
        <taxon>Arenicella</taxon>
    </lineage>
</organism>
<reference evidence="3" key="1">
    <citation type="journal article" date="2014" name="Int. J. Syst. Evol. Microbiol.">
        <title>Complete genome sequence of Corynebacterium casei LMG S-19264T (=DSM 44701T), isolated from a smear-ripened cheese.</title>
        <authorList>
            <consortium name="US DOE Joint Genome Institute (JGI-PGF)"/>
            <person name="Walter F."/>
            <person name="Albersmeier A."/>
            <person name="Kalinowski J."/>
            <person name="Ruckert C."/>
        </authorList>
    </citation>
    <scope>NUCLEOTIDE SEQUENCE</scope>
    <source>
        <strain evidence="3">KCTC 12711</strain>
    </source>
</reference>
<sequence>MQQPFTHYLRVRYAECDAQGVVFNARYGEYVDVAATEFSRAVWGNYQDLLARGLDTQVVKLTTTWVAPARFDDVLAIDVALAHLGRSSYQLTLTHRCHPTGKHIATSEITYVMVDSGAYQSTPIPDDLRQRLTDAGAGQVSNHAGVELPG</sequence>
<dbReference type="Gene3D" id="3.10.129.10">
    <property type="entry name" value="Hotdog Thioesterase"/>
    <property type="match status" value="1"/>
</dbReference>
<dbReference type="Proteomes" id="UP000614811">
    <property type="component" value="Unassembled WGS sequence"/>
</dbReference>
<dbReference type="PANTHER" id="PTHR31793">
    <property type="entry name" value="4-HYDROXYBENZOYL-COA THIOESTERASE FAMILY MEMBER"/>
    <property type="match status" value="1"/>
</dbReference>
<dbReference type="SUPFAM" id="SSF54637">
    <property type="entry name" value="Thioesterase/thiol ester dehydrase-isomerase"/>
    <property type="match status" value="1"/>
</dbReference>
<dbReference type="InterPro" id="IPR050563">
    <property type="entry name" value="4-hydroxybenzoyl-CoA_TE"/>
</dbReference>
<comment type="similarity">
    <text evidence="1">Belongs to the 4-hydroxybenzoyl-CoA thioesterase family.</text>
</comment>
<dbReference type="Pfam" id="PF13279">
    <property type="entry name" value="4HBT_2"/>
    <property type="match status" value="1"/>
</dbReference>
<dbReference type="PIRSF" id="PIRSF003230">
    <property type="entry name" value="YbgC"/>
    <property type="match status" value="1"/>
</dbReference>
<dbReference type="AlphaFoldDB" id="A0A918RGN9"/>
<comment type="caution">
    <text evidence="3">The sequence shown here is derived from an EMBL/GenBank/DDBJ whole genome shotgun (WGS) entry which is preliminary data.</text>
</comment>
<name>A0A918RGN9_9GAMM</name>
<dbReference type="CDD" id="cd00586">
    <property type="entry name" value="4HBT"/>
    <property type="match status" value="1"/>
</dbReference>
<dbReference type="GO" id="GO:0047617">
    <property type="term" value="F:fatty acyl-CoA hydrolase activity"/>
    <property type="evidence" value="ECO:0007669"/>
    <property type="project" value="TreeGrafter"/>
</dbReference>
<protein>
    <submittedName>
        <fullName evidence="3">4-hydroxybenzoyl-CoA thioesterase</fullName>
    </submittedName>
</protein>
<dbReference type="PANTHER" id="PTHR31793:SF27">
    <property type="entry name" value="NOVEL THIOESTERASE SUPERFAMILY DOMAIN AND SAPOSIN A-TYPE DOMAIN CONTAINING PROTEIN (0610012H03RIK)"/>
    <property type="match status" value="1"/>
</dbReference>
<proteinExistence type="inferred from homology"/>
<evidence type="ECO:0000256" key="1">
    <source>
        <dbReference type="ARBA" id="ARBA00005953"/>
    </source>
</evidence>
<keyword evidence="2" id="KW-0378">Hydrolase</keyword>
<evidence type="ECO:0000256" key="2">
    <source>
        <dbReference type="ARBA" id="ARBA00022801"/>
    </source>
</evidence>
<dbReference type="RefSeq" id="WP_229794071.1">
    <property type="nucleotide sequence ID" value="NZ_BMXA01000001.1"/>
</dbReference>
<dbReference type="InterPro" id="IPR006684">
    <property type="entry name" value="YbgC/YbaW"/>
</dbReference>
<reference evidence="3" key="2">
    <citation type="submission" date="2020-09" db="EMBL/GenBank/DDBJ databases">
        <authorList>
            <person name="Sun Q."/>
            <person name="Kim S."/>
        </authorList>
    </citation>
    <scope>NUCLEOTIDE SEQUENCE</scope>
    <source>
        <strain evidence="3">KCTC 12711</strain>
    </source>
</reference>
<evidence type="ECO:0000313" key="3">
    <source>
        <dbReference type="EMBL" id="GGZ98167.1"/>
    </source>
</evidence>
<accession>A0A918RGN9</accession>
<dbReference type="NCBIfam" id="TIGR00051">
    <property type="entry name" value="YbgC/FadM family acyl-CoA thioesterase"/>
    <property type="match status" value="1"/>
</dbReference>
<gene>
    <name evidence="3" type="ORF">GCM10008090_03200</name>
</gene>